<keyword evidence="1" id="KW-0472">Membrane</keyword>
<feature type="transmembrane region" description="Helical" evidence="1">
    <location>
        <begin position="69"/>
        <end position="90"/>
    </location>
</feature>
<keyword evidence="3" id="KW-1185">Reference proteome</keyword>
<proteinExistence type="predicted"/>
<feature type="transmembrane region" description="Helical" evidence="1">
    <location>
        <begin position="37"/>
        <end position="57"/>
    </location>
</feature>
<dbReference type="Proteomes" id="UP001143981">
    <property type="component" value="Unassembled WGS sequence"/>
</dbReference>
<gene>
    <name evidence="2" type="ORF">LPJ61_003991</name>
</gene>
<evidence type="ECO:0000313" key="3">
    <source>
        <dbReference type="Proteomes" id="UP001143981"/>
    </source>
</evidence>
<dbReference type="EMBL" id="JANBOI010000795">
    <property type="protein sequence ID" value="KAJ1728523.1"/>
    <property type="molecule type" value="Genomic_DNA"/>
</dbReference>
<accession>A0A9W7YA67</accession>
<keyword evidence="1" id="KW-1133">Transmembrane helix</keyword>
<feature type="transmembrane region" description="Helical" evidence="1">
    <location>
        <begin position="102"/>
        <end position="127"/>
    </location>
</feature>
<organism evidence="2 3">
    <name type="scientific">Coemansia biformis</name>
    <dbReference type="NCBI Taxonomy" id="1286918"/>
    <lineage>
        <taxon>Eukaryota</taxon>
        <taxon>Fungi</taxon>
        <taxon>Fungi incertae sedis</taxon>
        <taxon>Zoopagomycota</taxon>
        <taxon>Kickxellomycotina</taxon>
        <taxon>Kickxellomycetes</taxon>
        <taxon>Kickxellales</taxon>
        <taxon>Kickxellaceae</taxon>
        <taxon>Coemansia</taxon>
    </lineage>
</organism>
<dbReference type="AlphaFoldDB" id="A0A9W7YA67"/>
<protein>
    <submittedName>
        <fullName evidence="2">Uncharacterized protein</fullName>
    </submittedName>
</protein>
<evidence type="ECO:0000313" key="2">
    <source>
        <dbReference type="EMBL" id="KAJ1728523.1"/>
    </source>
</evidence>
<name>A0A9W7YA67_9FUNG</name>
<sequence length="137" mass="15169">MFITMLTKSKDPLNGAGFQGSSGITDFGFGINLVSELVSAVLVLGWVLMSIFMRPMVIGRYHIHPKTNILVEVLFLGSNICLLASDRMFISFLPTQVDIGTVIYPLSLFMVTVTGAMILYLLGKLVTKFIGKHRKKR</sequence>
<evidence type="ECO:0000256" key="1">
    <source>
        <dbReference type="SAM" id="Phobius"/>
    </source>
</evidence>
<keyword evidence="1" id="KW-0812">Transmembrane</keyword>
<comment type="caution">
    <text evidence="2">The sequence shown here is derived from an EMBL/GenBank/DDBJ whole genome shotgun (WGS) entry which is preliminary data.</text>
</comment>
<dbReference type="OrthoDB" id="5663971at2759"/>
<reference evidence="2" key="1">
    <citation type="submission" date="2022-07" db="EMBL/GenBank/DDBJ databases">
        <title>Phylogenomic reconstructions and comparative analyses of Kickxellomycotina fungi.</title>
        <authorList>
            <person name="Reynolds N.K."/>
            <person name="Stajich J.E."/>
            <person name="Barry K."/>
            <person name="Grigoriev I.V."/>
            <person name="Crous P."/>
            <person name="Smith M.E."/>
        </authorList>
    </citation>
    <scope>NUCLEOTIDE SEQUENCE</scope>
    <source>
        <strain evidence="2">BCRC 34381</strain>
    </source>
</reference>